<feature type="domain" description="Carrier" evidence="8">
    <location>
        <begin position="4920"/>
        <end position="4996"/>
    </location>
</feature>
<dbReference type="EMBL" id="JAAOAM010000092">
    <property type="protein sequence ID" value="KAF5549103.1"/>
    <property type="molecule type" value="Genomic_DNA"/>
</dbReference>
<dbReference type="Gene3D" id="3.40.50.12780">
    <property type="entry name" value="N-terminal domain of ligase-like"/>
    <property type="match status" value="5"/>
</dbReference>
<dbReference type="FunFam" id="3.30.559.30:FF:000005">
    <property type="entry name" value="Nonribosomal peptide synthase Pes1"/>
    <property type="match status" value="2"/>
</dbReference>
<dbReference type="PANTHER" id="PTHR45398:SF1">
    <property type="entry name" value="ENZYME, PUTATIVE (JCVI)-RELATED"/>
    <property type="match status" value="1"/>
</dbReference>
<feature type="domain" description="Carrier" evidence="8">
    <location>
        <begin position="2312"/>
        <end position="2388"/>
    </location>
</feature>
<dbReference type="GO" id="GO:0016874">
    <property type="term" value="F:ligase activity"/>
    <property type="evidence" value="ECO:0007669"/>
    <property type="project" value="UniProtKB-KW"/>
</dbReference>
<proteinExistence type="inferred from homology"/>
<dbReference type="FunFam" id="3.30.559.30:FF:000002">
    <property type="entry name" value="Nonribosomal peptide synthase Pes1"/>
    <property type="match status" value="3"/>
</dbReference>
<dbReference type="InterPro" id="IPR042099">
    <property type="entry name" value="ANL_N_sf"/>
</dbReference>
<dbReference type="Pfam" id="PF00501">
    <property type="entry name" value="AMP-binding"/>
    <property type="match status" value="5"/>
</dbReference>
<feature type="domain" description="Carrier" evidence="8">
    <location>
        <begin position="7050"/>
        <end position="7126"/>
    </location>
</feature>
<evidence type="ECO:0000256" key="7">
    <source>
        <dbReference type="SAM" id="MobiDB-lite"/>
    </source>
</evidence>
<dbReference type="InterPro" id="IPR020845">
    <property type="entry name" value="AMP-binding_CS"/>
</dbReference>
<dbReference type="InterPro" id="IPR020806">
    <property type="entry name" value="PKS_PP-bd"/>
</dbReference>
<dbReference type="GO" id="GO:0031177">
    <property type="term" value="F:phosphopantetheine binding"/>
    <property type="evidence" value="ECO:0007669"/>
    <property type="project" value="InterPro"/>
</dbReference>
<evidence type="ECO:0000256" key="3">
    <source>
        <dbReference type="ARBA" id="ARBA00022553"/>
    </source>
</evidence>
<dbReference type="SUPFAM" id="SSF56801">
    <property type="entry name" value="Acetyl-CoA synthetase-like"/>
    <property type="match status" value="5"/>
</dbReference>
<dbReference type="InterPro" id="IPR010071">
    <property type="entry name" value="AA_adenyl_dom"/>
</dbReference>
<dbReference type="CDD" id="cd19534">
    <property type="entry name" value="E_NRPS"/>
    <property type="match status" value="1"/>
</dbReference>
<comment type="similarity">
    <text evidence="6">Belongs to the NRP synthetase family.</text>
</comment>
<sequence length="7817" mass="861202">MAPTVSCSCVKTADQSVSDLKPAMFPQFDVSETGSEHLEYAGRIYHVALDDLRDTCSALWAAWAILLGCFTGLDDVCFGFESEHSVTELSGHAERMRQAVHFRLPANQRIKEILTGKFSSLVQMSDDKAETLFNTILSIQSFDHDASKDMGKGPSWCKIRLMVDPVTLQTLLIWDPSFMGRDQAENVSSTLDKIFREIIKHPETLLSKISFFSERNERQVLAWNSNSMRDVHKCIHQAVSMQGALRPDAEAVCAWDGSFSYQQVLSLADLLACRLQASGVGPEVFVPICFDKSKWVVVSMLAVLKAGGIFVPLDPSQPLLRLQALAQKVDAKTILCSPHHQRMLESVAPELIPVDEQLFIQLPEQSDEIDCGSWRNGAYMIFTSGTTGEPKGALIEHRALMSSALAHGPAMMMDSNTRSFQFAASTFDVSITEILTCMILGGCVCIPSEDARLNAVEEAITELRANWALLTPTFVKFINPANVPTLKTLVTGGEAMTQAVIRSWSHINLINCYGPAETSVVSHVHRGMVQGTNPLNIGHQVGINCWIVDRDNHDRLMPVGAVGELVIEGHTLAREYYKEPEKTREAFIEDPLWAKNQSSRTGPRRMYKTGDLVKYNHDGTFHIAGRKDAQIKFHGQRIELGEIEHHINASASIKHGMVVLPKEGFCNGRLLAIVQLCDALDEDLVPNGQPYKLIEGELESIAQDKIAEAKDLLGERLPSYMIPSMWLAVEFIPRLQSGKLDRKQTARWIDNMSEALYRQLNPATAVTQLPEDLKCESKIELELHKIWAYVLNLKDEQLGFTQSFLSVGGDSISAMQVMSECKKRGLGLAVSHIINCKSIRALALQVKDIERPALLHEMVEEPFALSPIQKLYFARPNYDQGHYNQSFLLRTSQRIDQADLRKAMETLILRHSMLRARFQQDASGDWQQRITNDMTSSYRLRTLELPSKEEVDESLVDSQTCLDPIQGPLVAADLIDRGTEEQLLFVVAHHLVIDLVSWRIILQELEEILLRPEAVQDADRPLPFQVWCKMQSEHAEAQTPDQVLPIQGIPDGDAEYWGMADTPNVYGQMVRQGFDIGPHQTSLLVSRCHDALRTEIPDVLMAAMVYSFGQIFTDRPIPAIFAEGHGREVWDSSIDLSNVVGWFTTIYPVFAGSNSQSSLIDTVKMIKDARRKVPDNGRPYFASRWLTKDGQEAFSRHWPLEITFNYLGQYQQLERDGALFTPESTIAGEIREANQGADVGPLTACISLFEVSAVMMKGSLRFSFGFNQNMRHQPQIREWISCCEQSLSQVITSLASMAPEPTLSDFPLLSLTYDRLRVFTEEKLPEAGITDISLIQDAYPCSPMQSGLLVSTTRENAAYAAYTLHEVKSKSGETVDVEKLIAAWKRMVQYHAILRTVFLESVTLEDSIYDQVVLKEVEVPFTVSESGADEDAVAALKVPTNHGDNASRLLHHFHVCKAKNGKVFCRLDISHVIMDGTSLSILFRDLALAYQGLLKAETGPLYRDYIQALQSQPVQPGIDYWKSYLAGIEPCLFPVLDDGETAEAKELRHLRVRFAELAELQSLCERQGVTIVNAIYAAWAVTLRLYTASDEVCFGYLTSARDLPIEGIRDAVGPIINMVTCRVNVNSTTNLGDIMTSVQRDYLESLEYRQTPLAQVHHALQLSDAVLFNTALSYRKLPPTPQTDLVFEECCPTYDPDEYNVSVNIEAGEHDMAIDLMYWSDTLSDGQAANVASTFTKALSNILHHSDRPISQHDHLASWHSSQISHWNQRIPDAIERCVHDLFKQQVASRPDSPAIVSWDMGFTYAELDAASEKLAYHITSLGVGLETFVMVCFEKSAFAIVSMLAILKAGGVCVPLDPAHPEAAHRLRVDDTGATIALVSPSLTHKLSSIVKTVVAVDADLLRTISMSPAPPLPQVTPANACFVIYTSGSTGRPKGVVLEHRGIASNAMYSGPKLGYGPDSKVLQFASYTFDNSLAEIFSTISLGGCVCVPSDHERLNDLAGAINRYSVTLADITPTVACFLEPLEVPTLKTLALGGEAVTTKCVGIWRDSVSLTCCYGPSECSVNSTFSGDIAQPGKANNIGSAIGSVAWVVDAHDHNFLVPIGCVGELLIDGPIVSRGYLNLPGKMAQSFVPPPACIQGMTENAGSDRKLYKTGDLVRYNSGGTLTYLGRKDTQVKLNGQRIELGEIEHHIEENLPKGWESAVELITSQGRKLLACFICADADVSLRETSDDSMVLDMDDSFRSHAKKLEIVLFNAVPAYMVPSAWLPVSKMPLTSSGKLNRRSLRALGDSVPAAKMKLYKLALKSGRAPSSEIEKQLASMWAQLLNIDVASIGVQDHFFKLGGDSIGAMQLVTLARCSNIDLTVAGVFQKPSLLDMAESAVPLSKAPSTTYRPFSLLSDKCSVDLLRQIVADSTRIGFGDIQDIYPCSALQEGLMALSTKEPGAYVAQLIYRLPADIETIRFQKAWSLVVEAEPTLRTRIVHTECAGFVQVVVAGETPQWSTFASLSDADTIRRQLPLHNGARLTNYGLVDDASTGNYFVWTIHHSIYDGWCLPLILDKVKRCYHADLSPAQVKGPDYSNFIKYLTDLDPQQDTNFWMSHLSNISTQHFPRLPNAEYQPSATSMMVHKATLGNTSGSEITAATRIRTAWAMAVSTYSGTNDVVFWETMTGRDAPVVGIEDMAGITLATVPTRVVIDISQTVSQLLASVQDHSAAVRRHQFAGIQSIRNISADTALACGAQNLLAINYGPRESTDAFWCEQSNEMADGEVETVVHFDPNVVSEAQMQRIMDHFALMLESVSSSDLLDEKIGDVPLLSGGDLQTLRDMNCTLPSASGHLIHDAIGAQTLAQPRDKLAVVSWDQSLTYTDLDSQSTRLASVLVTNGVSVHSIVPFCMDKSSLVVVSMLAILKSGAAFVPLDPGHPDARIQGILTDTGATVVLSSDQHAERLTKLGSQVISVSQALADDGTQGQDDLTNQAPLSLSATSPAYIIFTSGTTGKPKGTIVDHSAFCTGAYEHGRAMGMTESSRVLQFASYTFDASIMEILTTLIHGGTVCVPSSDERLHDLAGSIDRMNVNWALLTPSVAQLLQPSLVPSLKTLVLGGEAMSSAHISSWAPSVRLMNAYGPSETAVVAAVNPSVTLDSSPSNIGHAVGGICWVTDATNHDRLMAIGAVGELVIEGPILAQGYLNDPERTAESFITSPKWCRHFPTAAADRERRFYKTGDLVKLTEDGIEFHGRKDDQVKVNGQRIELSEIEHHLSADPAVESCLAAVPASGPFKARLVGILSLHSVATTKAEMTEEEEMQILTKYAPSVLVGIRGGLARHLASYMIPSLWIVVDHIPLLPSGKLDRRRTFRWVENMSLEQYHLVLDAQEDASALDRDASEAEIKLRAAWAMALNLKIDMVPFKQSFIHLGGDSISAMKLMAICRSSNMAVSVSQIMRAKSIIDLASAVTNVKEVMYDKEQLEKPFELSPIQKLYFEGIGLSSHHFNQSMTLATTCNITSQQLSDALRSIIEMHSMMRARFSQAGGEWTQRITGDVPGSYALRSHGAVDEKRLLELVAESQSTLDIVHGPILAVDMFEMEGTGNQIVTFVAHHLIVDVVSWNILLQDLEGLLSASTYSPSKSISFQTWISKQLGEARKTSHAHVFHDMAVPLSDLGYWGMEGVPNIHGDSITKTMTIPNDTSVLLPGSDHDVVDVLLASLLASFRQTFPDRSSMPPILNEGHGREPPDDTIDLSRTFGWFTTLCPVFLPEIVPTEYDILDVVRWVRDFRKKLPGNGRPYFAHTILSDSKSQIEFPVEIAFNFLGHTRDFGTEDSVFKAVDGSMLDSLSSQFDIGADIPRLALIEISASFTDEGLVFDFSFNRHMERQSSISRWIENCRDCLHRAAQGLSEATREPSPDLSLLPLEFMKEAQVTQALAEVGISPDNVEAVYPCSSVQQGILLSQIKDPEYYSYSITFSVTSTRSGDSIDAQRLSEAWKRVVHRHSTLRTAFVGSTLQDGAISQVVLRNHDANISIIECPSKELSDHSPLGLPTNQPPHRLTIFNTAEDTVQCVLEMSHAISDGTSMPLLFRDLVLAYEGSLDTANLTVYRDYVSFLQRSGGSQDAKYWKTYLDGAEPCCLPLLTDGTTAPRSLRTLTQGISHAAELQALCAERGITLSNLLQLAWALVLQAYTGLDDVCFGYLVADRDVPVSGIDEAIGVFISMLVCRVRLDPSTSLNNALRTIQQDLATAINHKNVSLANFQHAVGISNEPLFNTAYSFQRRSVSKDMTTGTLSFDVRDAQDPSEYDMTVNVEVWDSNVELQLCYWQDKVSDAQAFNIASTFDQVLSSIATCDTSLPVGQLNIVSDHGREQLMSWNNAEPEVLNDCVHHVFEHNCHRLPDHTPAIDAWDATFTYPELDATASRFAQYLAFLGVGPETYVPLCFEKSAWTVVAMMAVLKAGGAFVPLDPTHPPERIKFLVSNVNAKLILCSTSLKARFDSLGLYAVPLGKETMSLLPPVLPDSPKITVRPDNAAYIIFTSGTTGVPKGTIIEHASFTTGGTAHAKAIMMTSSSRVLQFASHTFDASVMEILSTLLVGGCICIPNDQDRMNDLSGVITKFNVNWTLLTPSVTSVLKPGSLPTLKVLVTGGEAMSRDHITKWAGHAALVNAYGPSETSVIAATSTKVDHDGNTVNNDPGTVGHAVGSRCWVVDTRNHSRLMPIGGIGELLVEGPIVARGYLDNEAKTKEAFIEPPSWRTGMKLDGDCIGRMYKTGDLVTYNSDGSLKYVSRKDTQIKLNGQRIELGEIEYHVQAHLPDYIQAAVEIVVPQSKTSTKALAVFFTSDDDVEDTSTQDVDPILASMSSPSIDLAQTLKSALKDALPSYMVPTIYIPLSKMPLTLAGKLDRQRLKAISRSVPTQLMASYKLSGSSRSGNLPTTAMQRKLQKAWATVLNVPIDQISKDDSFFRLGGDSVDAMKLVPAARAEGLVVTVMAIFGNPVLSDMAMSCKHSDGTRISVIEPFSLFQDIEDPSLLLHEIAGRCSVQESQILDIYPCSPLQDGLVASTLQQPGAYVATYVFQLPFDISLERFKLAWQKTVDRVGILRTRIVNTSLKSYQAVLAPHDIEWEYHDDLESTTAKIGSVPDHNGGVLARYSIVKALDDGPSHFVWVVHHALYDAWSMPSLLKLVSQFYHGDTADEHVVEYANFIRYLADVDTEASDEFWKARFQDSVSVTHFPKVSSAPTAHSGHESLIHTIQYSKSDLGMDITIPTIVRAAWALVLGSHTGSDDVVFGETLSGRDIALDHVQDILGPTLTTVPSRVQIDRNSTIGDLLKSLHHQATEVIPHQHAGLQRIRRLSDAISVASDFQNLLVIQSSDRETDQNDFLNPIQDDVGQRGFFTYPLVVECSIEAHELVMTIHHDNKFISSWQAQRIAQQFEALVGQLTDLSLREPKHKVSQLRLYSQEDVETIKRWNSSVLEPAMQSIPELFWQSVASKGNDTAIRAWDGQLSYNDLSQHASHLARILVQKGVRAEELVPCCMDKSLWTAVSMLAVILAGGAIVPMDPAHPSARHAEITRDCKARVALCAPQYQQRFQGLVESVVLVTSDSFTAPELCTQDLPVVAPRDAAFVIYTSGSTGKPKGVVIEHGSFVTSSRAFMKRMNMVPDSGVLHFASYAFDIAMGETFAPLTIGACVCIASEEMRMTDLAGSMDSLAVTWAFLTPSVANLQDPSKFTTLQTLVCGGETLTPETISAWGDKVELMNGYGPAECTIFAVANSSVSTTNANIGHSMDGNQTWVVDPRDHNSLVPLGCVGELLISGPIVTRGYLNDRERTAASFIENPAWMHFFTTEAVRLYKTGDLVRYCPDGSLMYLGRKDHQVKLHGQRMELGEIEARLESDPRIRQVLVNLPQSGIFKGRLVAITSIEDPSPTELSLTASGFIPIPDSAMDTARAQICAMQHDLAATLPPYMIPSVWLAVQAIPLLLSGKLDRSSAISWLADSEADFCKVAVDLDHGQDAVDGVMTPVSQQLRRIWASVLNIPETETPMNRSLISLGGDSIMAIQMLTRCHDQSLSLTLQDIMRAKGISELSTFVASKEPPVLDHYDEDDDQAFDLSPIQRLFFNNSANKDRGDRFNQSQLLSINKTLEVSSLQDALDALVERHPMLRARFNKSPTREWTQHIVSHAQGSYGFQHHEVAAEPDMIPIVAASQRSIDVSGPVFAVDLLTLSHGTQVLSLVAHHLVIDIISWINIIHDLEALLTSTYLPPINPLSFRRWNALQIGHINSLNNSAALLPFTVRPADMDFWGMSNTPNVYGDMEQKSFVITEADVVSSILGGSNRALKTEPLDLFITAILKSFAQTFDSRELPTLFNESHGREPWDQTIDPSQTVGWFTSLCPLQVSRQSLEHGDQVDHVRKVKDVRRSIPNNGRLYFAHRHLTSSGSLHDGPMEILLNYLGHTQQTNHGDSLFTAVDFPFTEQDTLAISDVAPETSRIALFEISISVLDDGIGFTLMYNRHMRHQDGIEKWVSNCQDSLTNTTRRLAETSSAPTLSDFPLLPISYTDLHEIISTHLPNAHVPFDMVEDMYPCSPMQTGILLSQLLDPSQYLFHVVLQLNLPDGSPIDTTKLVQACHRVIEHHPALRTIFIDSLRQGGSFDQVVLKPFEARISTIKCREIHVMAELNARSLSETNNRQDGPMLPYQITICETPQGKVFMKLELNHAVTDGASTSILLRDISNAYTDSLSPTPPPSYKEYIKYISTQSATSSLNFWTGYLWESQHTGFPTLNPDLMANRQLQSVVVQFDRFSELQTLGSELGVTFSNIIMVAWALLLGAYTDRQDVCFGYLASGRDARIDGVDVIVGPLINMLVFRFQFTTETLLKTLFSTARDDYMASLPHQHFSLARVSHTLGQSKRGFFNTAVSIQNAGATSVSEPDSLTYEALNAYDPSEYAVTVNANATRGDEGILFRYWSNILSSSQAQDLAVNMSELLNSFIDHSDDTLAHLQLLQSSPVAPNTYTQSSDVDGSTSEHDDTNHLPKAQSSRISASSTLIDVGDAASMSSNMCNSFSRDMKHVHNKLSALWRDSLEYEGCTISPTDNFFESGGDSIVAMSMVGNARDLDLPLTVADIFKNPEFGSLLDCLNDKSYKDSDRASSHDHAEILTSKKEKHIISDQPYRPLSMIDADDAEQFVRSHVCPVIGVSRASIIDVLPTTDFQDQSIHGSLLKSRCQLNYFHLDSSGPLDMALLREAITNVVAAYDILRTVFVSHQGRYLQVILRHVQPTIIVEDVESIDQFTSELQAAHQHEVPRPQEPSLRFIVARHKSSERHRVFIRISHAQYDGVCFPTILQSLKASFDGDPINPAPSYASYIQRVLATNRQGCYSYWTALLKDSTPTSIVQREYTSLRTSPTQVLRRVVSTPSLASVNITTSTVIKAAWSTVLAKITGKTDVIFGNVISGRNASNIPGIQTIVGPCLNVVPVRVRQQSYWNVLDLLRCIQDQQVDNMPYETLGFREIIDKCTDWDDDGVNGFSTVVQHQSMSRTESFVMGGNMYQVGAMGSQEDCADLSIVTTPQDVDSTEGSELSIGISYTEAAGTAGNSGALPVTPNWGTDMPIHQISTQTADAKQTSSDIALKNDQDRIHAWLEEKVPNFDPPTTDMLAGIPSDLGLRISKPPQKYKSPDFQASTNLKLLDTYESEKARWIQYKMDARPRDNSKQPELDAYDMLLQTYVPVVDAKLEALWTLLVVRGQYHRVQSYLGYIDIESASEILQQAQENLGANLQPMNLLNDPKPMIKTLFDDEKALAKLQAKQGELFSNDNNVAKTTAPLQAAKAHFQDA</sequence>
<feature type="domain" description="Carrier" evidence="8">
    <location>
        <begin position="6004"/>
        <end position="6080"/>
    </location>
</feature>
<feature type="domain" description="Carrier" evidence="8">
    <location>
        <begin position="3384"/>
        <end position="3460"/>
    </location>
</feature>
<keyword evidence="4" id="KW-0436">Ligase</keyword>
<feature type="domain" description="Carrier" evidence="8">
    <location>
        <begin position="774"/>
        <end position="850"/>
    </location>
</feature>
<dbReference type="InterPro" id="IPR001242">
    <property type="entry name" value="Condensation_dom"/>
</dbReference>
<dbReference type="Gene3D" id="1.10.1200.10">
    <property type="entry name" value="ACP-like"/>
    <property type="match status" value="6"/>
</dbReference>
<evidence type="ECO:0000259" key="8">
    <source>
        <dbReference type="PROSITE" id="PS50075"/>
    </source>
</evidence>
<dbReference type="Gene3D" id="3.30.300.30">
    <property type="match status" value="5"/>
</dbReference>
<dbReference type="PROSITE" id="PS00455">
    <property type="entry name" value="AMP_BINDING"/>
    <property type="match status" value="5"/>
</dbReference>
<dbReference type="FunFam" id="3.30.559.10:FF:000016">
    <property type="entry name" value="Nonribosomal peptide synthase Pes1"/>
    <property type="match status" value="3"/>
</dbReference>
<dbReference type="FunFam" id="3.40.50.12780:FF:000014">
    <property type="entry name" value="Nonribosomal peptide synthetase 1"/>
    <property type="match status" value="5"/>
</dbReference>
<gene>
    <name evidence="9" type="ORF">FMEXI_4445</name>
</gene>
<dbReference type="Pfam" id="PF00550">
    <property type="entry name" value="PP-binding"/>
    <property type="match status" value="6"/>
</dbReference>
<dbReference type="CDD" id="cd05918">
    <property type="entry name" value="A_NRPS_SidN3_like"/>
    <property type="match status" value="5"/>
</dbReference>
<evidence type="ECO:0000313" key="9">
    <source>
        <dbReference type="EMBL" id="KAF5549103.1"/>
    </source>
</evidence>
<dbReference type="InterPro" id="IPR006162">
    <property type="entry name" value="Ppantetheine_attach_site"/>
</dbReference>
<dbReference type="FunFam" id="1.10.1200.10:FF:000005">
    <property type="entry name" value="Nonribosomal peptide synthetase 1"/>
    <property type="match status" value="2"/>
</dbReference>
<dbReference type="GO" id="GO:0016853">
    <property type="term" value="F:isomerase activity"/>
    <property type="evidence" value="ECO:0007669"/>
    <property type="project" value="UniProtKB-KW"/>
</dbReference>
<organism evidence="9 10">
    <name type="scientific">Fusarium mexicanum</name>
    <dbReference type="NCBI Taxonomy" id="751941"/>
    <lineage>
        <taxon>Eukaryota</taxon>
        <taxon>Fungi</taxon>
        <taxon>Dikarya</taxon>
        <taxon>Ascomycota</taxon>
        <taxon>Pezizomycotina</taxon>
        <taxon>Sordariomycetes</taxon>
        <taxon>Hypocreomycetidae</taxon>
        <taxon>Hypocreales</taxon>
        <taxon>Nectriaceae</taxon>
        <taxon>Fusarium</taxon>
        <taxon>Fusarium fujikuroi species complex</taxon>
    </lineage>
</organism>
<evidence type="ECO:0000256" key="4">
    <source>
        <dbReference type="ARBA" id="ARBA00022598"/>
    </source>
</evidence>
<dbReference type="FunFam" id="3.30.300.30:FF:000015">
    <property type="entry name" value="Nonribosomal peptide synthase SidD"/>
    <property type="match status" value="5"/>
</dbReference>
<dbReference type="GO" id="GO:0019748">
    <property type="term" value="P:secondary metabolic process"/>
    <property type="evidence" value="ECO:0007669"/>
    <property type="project" value="UniProtKB-ARBA"/>
</dbReference>
<reference evidence="9 10" key="1">
    <citation type="submission" date="2020-05" db="EMBL/GenBank/DDBJ databases">
        <title>Identification and distribution of gene clusters putatively required for synthesis of sphingolipid metabolism inhibitors in phylogenetically diverse species of the filamentous fungus Fusarium.</title>
        <authorList>
            <person name="Kim H.-S."/>
            <person name="Busman M."/>
            <person name="Brown D.W."/>
            <person name="Divon H."/>
            <person name="Uhlig S."/>
            <person name="Proctor R.H."/>
        </authorList>
    </citation>
    <scope>NUCLEOTIDE SEQUENCE [LARGE SCALE GENOMIC DNA]</scope>
    <source>
        <strain evidence="9 10">NRRL 53147</strain>
    </source>
</reference>
<evidence type="ECO:0000256" key="6">
    <source>
        <dbReference type="ARBA" id="ARBA00029454"/>
    </source>
</evidence>
<dbReference type="Proteomes" id="UP000522262">
    <property type="component" value="Unassembled WGS sequence"/>
</dbReference>
<protein>
    <submittedName>
        <fullName evidence="9">Non-ribosomal peptide synthetase</fullName>
    </submittedName>
</protein>
<comment type="pathway">
    <text evidence="1">Secondary metabolite biosynthesis.</text>
</comment>
<dbReference type="PROSITE" id="PS50075">
    <property type="entry name" value="CARRIER"/>
    <property type="match status" value="6"/>
</dbReference>
<keyword evidence="2" id="KW-0596">Phosphopantetheine</keyword>
<dbReference type="FunFam" id="3.30.559.30:FF:000003">
    <property type="entry name" value="Nonribosomal peptide synthase SidD"/>
    <property type="match status" value="1"/>
</dbReference>
<evidence type="ECO:0000313" key="10">
    <source>
        <dbReference type="Proteomes" id="UP000522262"/>
    </source>
</evidence>
<dbReference type="Pfam" id="PF00668">
    <property type="entry name" value="Condensation"/>
    <property type="match status" value="9"/>
</dbReference>
<dbReference type="Gene3D" id="3.30.559.30">
    <property type="entry name" value="Nonribosomal peptide synthetase, condensation domain"/>
    <property type="match status" value="10"/>
</dbReference>
<keyword evidence="3" id="KW-0597">Phosphoprotein</keyword>
<dbReference type="NCBIfam" id="TIGR01733">
    <property type="entry name" value="AA-adenyl-dom"/>
    <property type="match status" value="5"/>
</dbReference>
<dbReference type="InterPro" id="IPR045851">
    <property type="entry name" value="AMP-bd_C_sf"/>
</dbReference>
<dbReference type="NCBIfam" id="NF003417">
    <property type="entry name" value="PRK04813.1"/>
    <property type="match status" value="5"/>
</dbReference>
<dbReference type="InterPro" id="IPR009081">
    <property type="entry name" value="PP-bd_ACP"/>
</dbReference>
<dbReference type="CDD" id="cd19545">
    <property type="entry name" value="FUM14_C_NRPS-like"/>
    <property type="match status" value="2"/>
</dbReference>
<keyword evidence="5" id="KW-0413">Isomerase</keyword>
<dbReference type="InterPro" id="IPR000873">
    <property type="entry name" value="AMP-dep_synth/lig_dom"/>
</dbReference>
<dbReference type="PROSITE" id="PS00012">
    <property type="entry name" value="PHOSPHOPANTETHEINE"/>
    <property type="match status" value="1"/>
</dbReference>
<name>A0A8H5J596_9HYPO</name>
<dbReference type="Gene3D" id="3.30.559.10">
    <property type="entry name" value="Chloramphenicol acetyltransferase-like domain"/>
    <property type="match status" value="9"/>
</dbReference>
<dbReference type="PANTHER" id="PTHR45398">
    <property type="match status" value="1"/>
</dbReference>
<dbReference type="SMART" id="SM00823">
    <property type="entry name" value="PKS_PP"/>
    <property type="match status" value="2"/>
</dbReference>
<feature type="compositionally biased region" description="Polar residues" evidence="7">
    <location>
        <begin position="6994"/>
        <end position="7007"/>
    </location>
</feature>
<accession>A0A8H5J596</accession>
<evidence type="ECO:0000256" key="1">
    <source>
        <dbReference type="ARBA" id="ARBA00005179"/>
    </source>
</evidence>
<evidence type="ECO:0000256" key="2">
    <source>
        <dbReference type="ARBA" id="ARBA00022450"/>
    </source>
</evidence>
<dbReference type="SUPFAM" id="SSF52777">
    <property type="entry name" value="CoA-dependent acyltransferases"/>
    <property type="match status" value="19"/>
</dbReference>
<comment type="caution">
    <text evidence="9">The sequence shown here is derived from an EMBL/GenBank/DDBJ whole genome shotgun (WGS) entry which is preliminary data.</text>
</comment>
<feature type="region of interest" description="Disordered" evidence="7">
    <location>
        <begin position="6994"/>
        <end position="7024"/>
    </location>
</feature>
<keyword evidence="10" id="KW-1185">Reference proteome</keyword>
<dbReference type="CDD" id="cd19542">
    <property type="entry name" value="CT_NRPS-like"/>
    <property type="match status" value="4"/>
</dbReference>
<evidence type="ECO:0000256" key="5">
    <source>
        <dbReference type="ARBA" id="ARBA00023235"/>
    </source>
</evidence>
<dbReference type="InterPro" id="IPR036736">
    <property type="entry name" value="ACP-like_sf"/>
</dbReference>
<dbReference type="SUPFAM" id="SSF47336">
    <property type="entry name" value="ACP-like"/>
    <property type="match status" value="6"/>
</dbReference>
<dbReference type="InterPro" id="IPR023213">
    <property type="entry name" value="CAT-like_dom_sf"/>
</dbReference>